<dbReference type="EMBL" id="CP098740">
    <property type="protein sequence ID" value="UZK54073.1"/>
    <property type="molecule type" value="Genomic_DNA"/>
</dbReference>
<name>A0ABY6PPE4_9ACTN</name>
<sequence>MTPQEVTTVAVELERLRGAVDTGFATLNGRLDTALQRTSQAEKDIADLETKVDKGLESLDGRVTSLERARWPLPTIGALTGVAGAVTAVLALIR</sequence>
<dbReference type="Gene3D" id="1.20.5.340">
    <property type="match status" value="1"/>
</dbReference>
<protein>
    <submittedName>
        <fullName evidence="2">Uncharacterized protein</fullName>
    </submittedName>
</protein>
<proteinExistence type="predicted"/>
<keyword evidence="1" id="KW-1133">Transmembrane helix</keyword>
<dbReference type="Proteomes" id="UP001164963">
    <property type="component" value="Chromosome"/>
</dbReference>
<accession>A0ABY6PPE4</accession>
<gene>
    <name evidence="2" type="ORF">NEH16_07835</name>
</gene>
<keyword evidence="1" id="KW-0472">Membrane</keyword>
<dbReference type="RefSeq" id="WP_265540494.1">
    <property type="nucleotide sequence ID" value="NZ_CP098740.1"/>
</dbReference>
<evidence type="ECO:0000256" key="1">
    <source>
        <dbReference type="SAM" id="Phobius"/>
    </source>
</evidence>
<keyword evidence="1" id="KW-0812">Transmembrane</keyword>
<feature type="transmembrane region" description="Helical" evidence="1">
    <location>
        <begin position="71"/>
        <end position="93"/>
    </location>
</feature>
<keyword evidence="3" id="KW-1185">Reference proteome</keyword>
<reference evidence="2" key="1">
    <citation type="journal article" date="2022" name="Front. Microbiol.">
        <title>Mirubactin C rescues the lethal effect of cell wall biosynthesis mutations in Bacillus subtilis.</title>
        <authorList>
            <person name="Kepplinger B."/>
            <person name="Wen X."/>
            <person name="Tyler A.R."/>
            <person name="Kim B.Y."/>
            <person name="Brown J."/>
            <person name="Banks P."/>
            <person name="Dashti Y."/>
            <person name="Mackenzie E.S."/>
            <person name="Wills C."/>
            <person name="Kawai Y."/>
            <person name="Waldron K.J."/>
            <person name="Allenby N.E.E."/>
            <person name="Wu L.J."/>
            <person name="Hall M.J."/>
            <person name="Errington J."/>
        </authorList>
    </citation>
    <scope>NUCLEOTIDE SEQUENCE</scope>
    <source>
        <strain evidence="2">MDA8-470</strain>
    </source>
</reference>
<evidence type="ECO:0000313" key="2">
    <source>
        <dbReference type="EMBL" id="UZK54073.1"/>
    </source>
</evidence>
<evidence type="ECO:0000313" key="3">
    <source>
        <dbReference type="Proteomes" id="UP001164963"/>
    </source>
</evidence>
<organism evidence="2 3">
    <name type="scientific">Streptomyces drozdowiczii</name>
    <dbReference type="NCBI Taxonomy" id="202862"/>
    <lineage>
        <taxon>Bacteria</taxon>
        <taxon>Bacillati</taxon>
        <taxon>Actinomycetota</taxon>
        <taxon>Actinomycetes</taxon>
        <taxon>Kitasatosporales</taxon>
        <taxon>Streptomycetaceae</taxon>
        <taxon>Streptomyces</taxon>
    </lineage>
</organism>